<feature type="region of interest" description="Disordered" evidence="2">
    <location>
        <begin position="271"/>
        <end position="295"/>
    </location>
</feature>
<evidence type="ECO:0000313" key="4">
    <source>
        <dbReference type="Proteomes" id="UP000800097"/>
    </source>
</evidence>
<dbReference type="OrthoDB" id="1577640at2759"/>
<protein>
    <recommendedName>
        <fullName evidence="5">Fungal N-terminal domain-containing protein</fullName>
    </recommendedName>
</protein>
<dbReference type="RefSeq" id="XP_033649412.1">
    <property type="nucleotide sequence ID" value="XM_033794068.1"/>
</dbReference>
<sequence length="457" mass="50423">MAGAEMAVGGLSLGLQVCKGLITYLDDVKGADEQIAEVEKRMEKLAAHLESVESVVQKMEASAGRREKNAGWVMVCKDALEKTKSKFSVLTGEGGGTNGSGSGKTTFSVRMKTWKKRLLFPLKQGDFKFCKEVIGSIQQDLNTALAILISEQQAYSADAIKTQLAMQSEVLEQIHNKNESYQQVIVPALRDHCTSIQSAVHRISADNTDVLRSDISEVRTAINPLTGRMEQLSLDVSTVRSILENQITDVNLQRLFPKGPQDEFAKYADGSQRMEQAQIPNDSPSKRKGKTKNTNSLAFPQNLSCTCHTRSQTTVYLSQALHLSHTLTTLHHPPCPLSTLPSTSTMSNLHLRFSLCSLALKRKIHFAIALSRGLGSTSLLPALRSYRVVDAKTSPAFRLMATFGRRIGDRPDERAWEVVARKLWKVFEEGKASPYDRLANGWSLLHVSSPGHVSIFL</sequence>
<gene>
    <name evidence="3" type="ORF">EI97DRAFT_242083</name>
</gene>
<feature type="compositionally biased region" description="Polar residues" evidence="2">
    <location>
        <begin position="273"/>
        <end position="283"/>
    </location>
</feature>
<dbReference type="EMBL" id="ML986531">
    <property type="protein sequence ID" value="KAF2271873.1"/>
    <property type="molecule type" value="Genomic_DNA"/>
</dbReference>
<keyword evidence="1" id="KW-0175">Coiled coil</keyword>
<name>A0A6A6J6U5_WESOR</name>
<evidence type="ECO:0008006" key="5">
    <source>
        <dbReference type="Google" id="ProtNLM"/>
    </source>
</evidence>
<evidence type="ECO:0000313" key="3">
    <source>
        <dbReference type="EMBL" id="KAF2271873.1"/>
    </source>
</evidence>
<evidence type="ECO:0000256" key="2">
    <source>
        <dbReference type="SAM" id="MobiDB-lite"/>
    </source>
</evidence>
<organism evidence="3 4">
    <name type="scientific">Westerdykella ornata</name>
    <dbReference type="NCBI Taxonomy" id="318751"/>
    <lineage>
        <taxon>Eukaryota</taxon>
        <taxon>Fungi</taxon>
        <taxon>Dikarya</taxon>
        <taxon>Ascomycota</taxon>
        <taxon>Pezizomycotina</taxon>
        <taxon>Dothideomycetes</taxon>
        <taxon>Pleosporomycetidae</taxon>
        <taxon>Pleosporales</taxon>
        <taxon>Sporormiaceae</taxon>
        <taxon>Westerdykella</taxon>
    </lineage>
</organism>
<dbReference type="GeneID" id="54547243"/>
<reference evidence="3" key="1">
    <citation type="journal article" date="2020" name="Stud. Mycol.">
        <title>101 Dothideomycetes genomes: a test case for predicting lifestyles and emergence of pathogens.</title>
        <authorList>
            <person name="Haridas S."/>
            <person name="Albert R."/>
            <person name="Binder M."/>
            <person name="Bloem J."/>
            <person name="Labutti K."/>
            <person name="Salamov A."/>
            <person name="Andreopoulos B."/>
            <person name="Baker S."/>
            <person name="Barry K."/>
            <person name="Bills G."/>
            <person name="Bluhm B."/>
            <person name="Cannon C."/>
            <person name="Castanera R."/>
            <person name="Culley D."/>
            <person name="Daum C."/>
            <person name="Ezra D."/>
            <person name="Gonzalez J."/>
            <person name="Henrissat B."/>
            <person name="Kuo A."/>
            <person name="Liang C."/>
            <person name="Lipzen A."/>
            <person name="Lutzoni F."/>
            <person name="Magnuson J."/>
            <person name="Mondo S."/>
            <person name="Nolan M."/>
            <person name="Ohm R."/>
            <person name="Pangilinan J."/>
            <person name="Park H.-J."/>
            <person name="Ramirez L."/>
            <person name="Alfaro M."/>
            <person name="Sun H."/>
            <person name="Tritt A."/>
            <person name="Yoshinaga Y."/>
            <person name="Zwiers L.-H."/>
            <person name="Turgeon B."/>
            <person name="Goodwin S."/>
            <person name="Spatafora J."/>
            <person name="Crous P."/>
            <person name="Grigoriev I."/>
        </authorList>
    </citation>
    <scope>NUCLEOTIDE SEQUENCE</scope>
    <source>
        <strain evidence="3">CBS 379.55</strain>
    </source>
</reference>
<feature type="coiled-coil region" evidence="1">
    <location>
        <begin position="28"/>
        <end position="62"/>
    </location>
</feature>
<keyword evidence="4" id="KW-1185">Reference proteome</keyword>
<dbReference type="AlphaFoldDB" id="A0A6A6J6U5"/>
<evidence type="ECO:0000256" key="1">
    <source>
        <dbReference type="SAM" id="Coils"/>
    </source>
</evidence>
<proteinExistence type="predicted"/>
<accession>A0A6A6J6U5</accession>
<dbReference type="Proteomes" id="UP000800097">
    <property type="component" value="Unassembled WGS sequence"/>
</dbReference>